<dbReference type="OrthoDB" id="8866353at2759"/>
<keyword evidence="11" id="KW-0732">Signal</keyword>
<evidence type="ECO:0000256" key="7">
    <source>
        <dbReference type="ARBA" id="ARBA00038688"/>
    </source>
</evidence>
<dbReference type="Proteomes" id="UP000824540">
    <property type="component" value="Unassembled WGS sequence"/>
</dbReference>
<dbReference type="PANTHER" id="PTHR11515:SF5">
    <property type="entry name" value="THYROTROPIN SUBUNIT BETA"/>
    <property type="match status" value="1"/>
</dbReference>
<dbReference type="EMBL" id="JAFBMS010000105">
    <property type="protein sequence ID" value="KAG9335965.1"/>
    <property type="molecule type" value="Genomic_DNA"/>
</dbReference>
<evidence type="ECO:0000256" key="2">
    <source>
        <dbReference type="ARBA" id="ARBA00006552"/>
    </source>
</evidence>
<evidence type="ECO:0000256" key="8">
    <source>
        <dbReference type="ARBA" id="ARBA00039483"/>
    </source>
</evidence>
<dbReference type="GO" id="GO:0007186">
    <property type="term" value="P:G protein-coupled receptor signaling pathway"/>
    <property type="evidence" value="ECO:0007669"/>
    <property type="project" value="TreeGrafter"/>
</dbReference>
<reference evidence="13" key="1">
    <citation type="thesis" date="2021" institute="BYU ScholarsArchive" country="Provo, UT, USA">
        <title>Applications of and Algorithms for Genome Assembly and Genomic Analyses with an Emphasis on Marine Teleosts.</title>
        <authorList>
            <person name="Pickett B.D."/>
        </authorList>
    </citation>
    <scope>NUCLEOTIDE SEQUENCE</scope>
    <source>
        <strain evidence="13">HI-2016</strain>
    </source>
</reference>
<protein>
    <recommendedName>
        <fullName evidence="8">Thyrotropin subunit beta</fullName>
    </recommendedName>
    <alternativeName>
        <fullName evidence="9">Thyroid-stimulating hormone subunit beta</fullName>
    </alternativeName>
    <alternativeName>
        <fullName evidence="10">Thyrotropin beta chain</fullName>
    </alternativeName>
</protein>
<dbReference type="CDD" id="cd00069">
    <property type="entry name" value="GHB_like"/>
    <property type="match status" value="1"/>
</dbReference>
<feature type="domain" description="Glycoprotein hormone subunit beta" evidence="12">
    <location>
        <begin position="21"/>
        <end position="111"/>
    </location>
</feature>
<keyword evidence="14" id="KW-1185">Reference proteome</keyword>
<dbReference type="InterPro" id="IPR029034">
    <property type="entry name" value="Cystine-knot_cytokine"/>
</dbReference>
<dbReference type="FunFam" id="2.10.90.10:FF:000007">
    <property type="entry name" value="Luteinizing hormone beta subunit"/>
    <property type="match status" value="1"/>
</dbReference>
<evidence type="ECO:0000256" key="1">
    <source>
        <dbReference type="ARBA" id="ARBA00004613"/>
    </source>
</evidence>
<evidence type="ECO:0000256" key="4">
    <source>
        <dbReference type="ARBA" id="ARBA00022702"/>
    </source>
</evidence>
<dbReference type="PANTHER" id="PTHR11515">
    <property type="entry name" value="GLYCOPROTEIN HORMONE BETA CHAIN"/>
    <property type="match status" value="1"/>
</dbReference>
<evidence type="ECO:0000256" key="6">
    <source>
        <dbReference type="ARBA" id="ARBA00023180"/>
    </source>
</evidence>
<dbReference type="SMART" id="SM00068">
    <property type="entry name" value="GHB"/>
    <property type="match status" value="1"/>
</dbReference>
<organism evidence="13 14">
    <name type="scientific">Albula glossodonta</name>
    <name type="common">roundjaw bonefish</name>
    <dbReference type="NCBI Taxonomy" id="121402"/>
    <lineage>
        <taxon>Eukaryota</taxon>
        <taxon>Metazoa</taxon>
        <taxon>Chordata</taxon>
        <taxon>Craniata</taxon>
        <taxon>Vertebrata</taxon>
        <taxon>Euteleostomi</taxon>
        <taxon>Actinopterygii</taxon>
        <taxon>Neopterygii</taxon>
        <taxon>Teleostei</taxon>
        <taxon>Albuliformes</taxon>
        <taxon>Albulidae</taxon>
        <taxon>Albula</taxon>
    </lineage>
</organism>
<accession>A0A8T2N6E5</accession>
<evidence type="ECO:0000259" key="12">
    <source>
        <dbReference type="Pfam" id="PF00007"/>
    </source>
</evidence>
<keyword evidence="6" id="KW-0325">Glycoprotein</keyword>
<keyword evidence="3" id="KW-0964">Secreted</keyword>
<keyword evidence="4" id="KW-0372">Hormone</keyword>
<sequence>MGRAQLACVHLCMLVTQTLARCAPENYTLQVERHECAYCMAINTTICSGFCYSRDTNMKDHGSKKLLVQRGCMYKSLVYHTVKLLGCPHDVDPYFSYPVPLLCRCSRCRTSK</sequence>
<feature type="signal peptide" evidence="11">
    <location>
        <begin position="1"/>
        <end position="20"/>
    </location>
</feature>
<dbReference type="InterPro" id="IPR006208">
    <property type="entry name" value="Glyco_hormone_CN"/>
</dbReference>
<dbReference type="Pfam" id="PF00007">
    <property type="entry name" value="Cys_knot"/>
    <property type="match status" value="1"/>
</dbReference>
<evidence type="ECO:0000313" key="14">
    <source>
        <dbReference type="Proteomes" id="UP000824540"/>
    </source>
</evidence>
<evidence type="ECO:0000256" key="5">
    <source>
        <dbReference type="ARBA" id="ARBA00023157"/>
    </source>
</evidence>
<dbReference type="AlphaFoldDB" id="A0A8T2N6E5"/>
<feature type="chain" id="PRO_5035918114" description="Thyrotropin subunit beta" evidence="11">
    <location>
        <begin position="21"/>
        <end position="112"/>
    </location>
</feature>
<keyword evidence="5" id="KW-1015">Disulfide bond</keyword>
<evidence type="ECO:0000256" key="10">
    <source>
        <dbReference type="ARBA" id="ARBA00042931"/>
    </source>
</evidence>
<dbReference type="InterPro" id="IPR001545">
    <property type="entry name" value="Gonadotropin_bsu"/>
</dbReference>
<evidence type="ECO:0000313" key="13">
    <source>
        <dbReference type="EMBL" id="KAG9335965.1"/>
    </source>
</evidence>
<dbReference type="GO" id="GO:0005615">
    <property type="term" value="C:extracellular space"/>
    <property type="evidence" value="ECO:0007669"/>
    <property type="project" value="TreeGrafter"/>
</dbReference>
<dbReference type="SUPFAM" id="SSF57501">
    <property type="entry name" value="Cystine-knot cytokines"/>
    <property type="match status" value="1"/>
</dbReference>
<evidence type="ECO:0000256" key="3">
    <source>
        <dbReference type="ARBA" id="ARBA00022525"/>
    </source>
</evidence>
<dbReference type="PROSITE" id="PS00261">
    <property type="entry name" value="GLYCO_HORMONE_BETA_1"/>
    <property type="match status" value="1"/>
</dbReference>
<feature type="non-terminal residue" evidence="13">
    <location>
        <position position="1"/>
    </location>
</feature>
<name>A0A8T2N6E5_9TELE</name>
<dbReference type="GO" id="GO:0010817">
    <property type="term" value="P:regulation of hormone levels"/>
    <property type="evidence" value="ECO:0007669"/>
    <property type="project" value="UniProtKB-ARBA"/>
</dbReference>
<dbReference type="InterPro" id="IPR018245">
    <property type="entry name" value="Gonadotropin_bsu_CS"/>
</dbReference>
<gene>
    <name evidence="13" type="ORF">JZ751_003444</name>
</gene>
<comment type="similarity">
    <text evidence="2">Belongs to the glycoprotein hormones subunit beta family.</text>
</comment>
<dbReference type="Gene3D" id="2.10.90.10">
    <property type="entry name" value="Cystine-knot cytokines"/>
    <property type="match status" value="1"/>
</dbReference>
<evidence type="ECO:0000256" key="9">
    <source>
        <dbReference type="ARBA" id="ARBA00042284"/>
    </source>
</evidence>
<evidence type="ECO:0000256" key="11">
    <source>
        <dbReference type="SAM" id="SignalP"/>
    </source>
</evidence>
<dbReference type="GO" id="GO:0005179">
    <property type="term" value="F:hormone activity"/>
    <property type="evidence" value="ECO:0007669"/>
    <property type="project" value="UniProtKB-KW"/>
</dbReference>
<proteinExistence type="inferred from homology"/>
<comment type="subunit">
    <text evidence="7">Heterodimer of a common alpha chain and a unique beta chain which confers biological specificity to thyrotropin, lutropin, follitropin and gonadotropin.</text>
</comment>
<comment type="subcellular location">
    <subcellularLocation>
        <location evidence="1">Secreted</location>
    </subcellularLocation>
</comment>
<dbReference type="GO" id="GO:0005737">
    <property type="term" value="C:cytoplasm"/>
    <property type="evidence" value="ECO:0007669"/>
    <property type="project" value="TreeGrafter"/>
</dbReference>
<comment type="caution">
    <text evidence="13">The sequence shown here is derived from an EMBL/GenBank/DDBJ whole genome shotgun (WGS) entry which is preliminary data.</text>
</comment>